<evidence type="ECO:0000313" key="2">
    <source>
        <dbReference type="Proteomes" id="UP000830055"/>
    </source>
</evidence>
<name>A0ABN6M3B2_9BACT</name>
<dbReference type="Proteomes" id="UP000830055">
    <property type="component" value="Chromosome"/>
</dbReference>
<dbReference type="InterPro" id="IPR010181">
    <property type="entry name" value="CGCAxxGCC_motif"/>
</dbReference>
<sequence length="148" mass="15685">MNQYDVEIMRLAGQGFCCSQIVMHLALDLQGTGNPGLIRALNGLCHGFGSEQGVCGALLGAVCLLGYHAGKGTAEQAVDERLLLMRSELAAWFEQEANSRFGGITCNHIAPEVKPRPGVCGALVAECFSQTLTLLLNHGFEPTAPADL</sequence>
<accession>A0ABN6M3B2</accession>
<dbReference type="EMBL" id="AP025516">
    <property type="protein sequence ID" value="BDD86271.1"/>
    <property type="molecule type" value="Genomic_DNA"/>
</dbReference>
<protein>
    <recommendedName>
        <fullName evidence="3">C_GCAxxG_C_C family protein</fullName>
    </recommendedName>
</protein>
<evidence type="ECO:0008006" key="3">
    <source>
        <dbReference type="Google" id="ProtNLM"/>
    </source>
</evidence>
<dbReference type="RefSeq" id="WP_284153363.1">
    <property type="nucleotide sequence ID" value="NZ_AP025516.1"/>
</dbReference>
<reference evidence="1 2" key="1">
    <citation type="submission" date="2022-01" db="EMBL/GenBank/DDBJ databases">
        <title>Desulfofustis limnae sp. nov., a novel mesophilic sulfate-reducing bacterium isolated from marsh soil.</title>
        <authorList>
            <person name="Watanabe M."/>
            <person name="Takahashi A."/>
            <person name="Kojima H."/>
            <person name="Fukui M."/>
        </authorList>
    </citation>
    <scope>NUCLEOTIDE SEQUENCE [LARGE SCALE GENOMIC DNA]</scope>
    <source>
        <strain evidence="1 2">PPLL</strain>
    </source>
</reference>
<dbReference type="NCBIfam" id="NF045669">
    <property type="entry name" value="DVU1555_fam_CGA"/>
    <property type="match status" value="1"/>
</dbReference>
<evidence type="ECO:0000313" key="1">
    <source>
        <dbReference type="EMBL" id="BDD86271.1"/>
    </source>
</evidence>
<keyword evidence="2" id="KW-1185">Reference proteome</keyword>
<dbReference type="Pfam" id="PF09719">
    <property type="entry name" value="C_GCAxxG_C_C"/>
    <property type="match status" value="1"/>
</dbReference>
<gene>
    <name evidence="1" type="ORF">DPPLL_06360</name>
</gene>
<organism evidence="1 2">
    <name type="scientific">Desulfofustis limnaeus</name>
    <dbReference type="NCBI Taxonomy" id="2740163"/>
    <lineage>
        <taxon>Bacteria</taxon>
        <taxon>Pseudomonadati</taxon>
        <taxon>Thermodesulfobacteriota</taxon>
        <taxon>Desulfobulbia</taxon>
        <taxon>Desulfobulbales</taxon>
        <taxon>Desulfocapsaceae</taxon>
        <taxon>Desulfofustis</taxon>
    </lineage>
</organism>
<proteinExistence type="predicted"/>